<evidence type="ECO:0000313" key="1">
    <source>
        <dbReference type="EMBL" id="HIY79171.1"/>
    </source>
</evidence>
<accession>A0A9D2CHA3</accession>
<dbReference type="AlphaFoldDB" id="A0A9D2CHA3"/>
<dbReference type="Proteomes" id="UP000824133">
    <property type="component" value="Unassembled WGS sequence"/>
</dbReference>
<proteinExistence type="predicted"/>
<reference evidence="1" key="1">
    <citation type="journal article" date="2021" name="PeerJ">
        <title>Extensive microbial diversity within the chicken gut microbiome revealed by metagenomics and culture.</title>
        <authorList>
            <person name="Gilroy R."/>
            <person name="Ravi A."/>
            <person name="Getino M."/>
            <person name="Pursley I."/>
            <person name="Horton D.L."/>
            <person name="Alikhan N.F."/>
            <person name="Baker D."/>
            <person name="Gharbi K."/>
            <person name="Hall N."/>
            <person name="Watson M."/>
            <person name="Adriaenssens E.M."/>
            <person name="Foster-Nyarko E."/>
            <person name="Jarju S."/>
            <person name="Secka A."/>
            <person name="Antonio M."/>
            <person name="Oren A."/>
            <person name="Chaudhuri R.R."/>
            <person name="La Ragione R."/>
            <person name="Hildebrand F."/>
            <person name="Pallen M.J."/>
        </authorList>
    </citation>
    <scope>NUCLEOTIDE SEQUENCE</scope>
    <source>
        <strain evidence="1">ChiHjej10B9-743</strain>
    </source>
</reference>
<reference evidence="1" key="2">
    <citation type="submission" date="2021-04" db="EMBL/GenBank/DDBJ databases">
        <authorList>
            <person name="Gilroy R."/>
        </authorList>
    </citation>
    <scope>NUCLEOTIDE SEQUENCE</scope>
    <source>
        <strain evidence="1">ChiHjej10B9-743</strain>
    </source>
</reference>
<sequence length="286" mass="30610">MGAPLLIGIAGGQRDREVTSSLLRTVLDGGQPYRRVGVVGSRELYDGVEWRRRPNPTRELGRLDEHLAHARESGLSYLIAELDEAAERGTMRLDLLCSVGAGGTGTARTASRSLSFSARSPLADVGASQPEVHYGYVHFLAHTPNWSARLAVPVTGLFDLGPSLGAVASAVLLGVDVDRLSMGLLTSKVPGHGELLVSPDHHVLALIEESRARRDTERLVSAARETYDPPHLEVVRGAAAVGDAVARAYASDTDGRTLLVLLGHPSERLEDAFQDAVREHVRPLGS</sequence>
<evidence type="ECO:0000313" key="2">
    <source>
        <dbReference type="Proteomes" id="UP000824133"/>
    </source>
</evidence>
<name>A0A9D2CHA3_9ACTN</name>
<gene>
    <name evidence="1" type="ORF">IAA42_01880</name>
</gene>
<comment type="caution">
    <text evidence="1">The sequence shown here is derived from an EMBL/GenBank/DDBJ whole genome shotgun (WGS) entry which is preliminary data.</text>
</comment>
<protein>
    <submittedName>
        <fullName evidence="1">Uncharacterized protein</fullName>
    </submittedName>
</protein>
<dbReference type="EMBL" id="DXCP01000010">
    <property type="protein sequence ID" value="HIY79171.1"/>
    <property type="molecule type" value="Genomic_DNA"/>
</dbReference>
<organism evidence="1 2">
    <name type="scientific">Candidatus Olsenella excrementavium</name>
    <dbReference type="NCBI Taxonomy" id="2838709"/>
    <lineage>
        <taxon>Bacteria</taxon>
        <taxon>Bacillati</taxon>
        <taxon>Actinomycetota</taxon>
        <taxon>Coriobacteriia</taxon>
        <taxon>Coriobacteriales</taxon>
        <taxon>Atopobiaceae</taxon>
        <taxon>Olsenella</taxon>
    </lineage>
</organism>